<dbReference type="Proteomes" id="UP000287033">
    <property type="component" value="Unassembled WGS sequence"/>
</dbReference>
<accession>A0A401RF00</accession>
<gene>
    <name evidence="2" type="ORF">chiPu_0021911</name>
</gene>
<feature type="compositionally biased region" description="Polar residues" evidence="1">
    <location>
        <begin position="7"/>
        <end position="19"/>
    </location>
</feature>
<name>A0A401RF00_CHIPU</name>
<proteinExistence type="predicted"/>
<evidence type="ECO:0000313" key="2">
    <source>
        <dbReference type="EMBL" id="GCC16707.1"/>
    </source>
</evidence>
<reference evidence="2 3" key="1">
    <citation type="journal article" date="2018" name="Nat. Ecol. Evol.">
        <title>Shark genomes provide insights into elasmobranch evolution and the origin of vertebrates.</title>
        <authorList>
            <person name="Hara Y"/>
            <person name="Yamaguchi K"/>
            <person name="Onimaru K"/>
            <person name="Kadota M"/>
            <person name="Koyanagi M"/>
            <person name="Keeley SD"/>
            <person name="Tatsumi K"/>
            <person name="Tanaka K"/>
            <person name="Motone F"/>
            <person name="Kageyama Y"/>
            <person name="Nozu R"/>
            <person name="Adachi N"/>
            <person name="Nishimura O"/>
            <person name="Nakagawa R"/>
            <person name="Tanegashima C"/>
            <person name="Kiyatake I"/>
            <person name="Matsumoto R"/>
            <person name="Murakumo K"/>
            <person name="Nishida K"/>
            <person name="Terakita A"/>
            <person name="Kuratani S"/>
            <person name="Sato K"/>
            <person name="Hyodo S Kuraku.S."/>
        </authorList>
    </citation>
    <scope>NUCLEOTIDE SEQUENCE [LARGE SCALE GENOMIC DNA]</scope>
</reference>
<evidence type="ECO:0000313" key="3">
    <source>
        <dbReference type="Proteomes" id="UP000287033"/>
    </source>
</evidence>
<comment type="caution">
    <text evidence="2">The sequence shown here is derived from an EMBL/GenBank/DDBJ whole genome shotgun (WGS) entry which is preliminary data.</text>
</comment>
<organism evidence="2 3">
    <name type="scientific">Chiloscyllium punctatum</name>
    <name type="common">Brownbanded bambooshark</name>
    <name type="synonym">Hemiscyllium punctatum</name>
    <dbReference type="NCBI Taxonomy" id="137246"/>
    <lineage>
        <taxon>Eukaryota</taxon>
        <taxon>Metazoa</taxon>
        <taxon>Chordata</taxon>
        <taxon>Craniata</taxon>
        <taxon>Vertebrata</taxon>
        <taxon>Chondrichthyes</taxon>
        <taxon>Elasmobranchii</taxon>
        <taxon>Galeomorphii</taxon>
        <taxon>Galeoidea</taxon>
        <taxon>Orectolobiformes</taxon>
        <taxon>Hemiscylliidae</taxon>
        <taxon>Chiloscyllium</taxon>
    </lineage>
</organism>
<evidence type="ECO:0000256" key="1">
    <source>
        <dbReference type="SAM" id="MobiDB-lite"/>
    </source>
</evidence>
<dbReference type="EMBL" id="BEZZ01005225">
    <property type="protein sequence ID" value="GCC16707.1"/>
    <property type="molecule type" value="Genomic_DNA"/>
</dbReference>
<keyword evidence="3" id="KW-1185">Reference proteome</keyword>
<sequence>MVHRFGTSLSGAPQATSRPGSARPGETHASAGASPSVGNRAFDPSLLGAGGPAFVREISALMLGSLGMA</sequence>
<dbReference type="AlphaFoldDB" id="A0A401RF00"/>
<protein>
    <submittedName>
        <fullName evidence="2">Uncharacterized protein</fullName>
    </submittedName>
</protein>
<feature type="region of interest" description="Disordered" evidence="1">
    <location>
        <begin position="1"/>
        <end position="42"/>
    </location>
</feature>